<accession>A0A7C3GJN5</accession>
<reference evidence="1" key="1">
    <citation type="journal article" date="2020" name="mSystems">
        <title>Genome- and Community-Level Interaction Insights into Carbon Utilization and Element Cycling Functions of Hydrothermarchaeota in Hydrothermal Sediment.</title>
        <authorList>
            <person name="Zhou Z."/>
            <person name="Liu Y."/>
            <person name="Xu W."/>
            <person name="Pan J."/>
            <person name="Luo Z.H."/>
            <person name="Li M."/>
        </authorList>
    </citation>
    <scope>NUCLEOTIDE SEQUENCE [LARGE SCALE GENOMIC DNA]</scope>
    <source>
        <strain evidence="1">HyVt-483</strain>
    </source>
</reference>
<proteinExistence type="predicted"/>
<dbReference type="EMBL" id="DRMH01000017">
    <property type="protein sequence ID" value="HFC97181.1"/>
    <property type="molecule type" value="Genomic_DNA"/>
</dbReference>
<evidence type="ECO:0000313" key="1">
    <source>
        <dbReference type="EMBL" id="HFC97181.1"/>
    </source>
</evidence>
<gene>
    <name evidence="1" type="ORF">ENJ40_01815</name>
</gene>
<name>A0A7C3GJN5_9BACT</name>
<sequence length="75" mass="8679">MLEKVKVSDLTVDELRAIVQETVREVLLEVLDPDRGLEVREELIEELQESAERVKRGEEPLVPAEEVARRLGLEW</sequence>
<dbReference type="Proteomes" id="UP000886043">
    <property type="component" value="Unassembled WGS sequence"/>
</dbReference>
<dbReference type="AlphaFoldDB" id="A0A7C3GJN5"/>
<protein>
    <submittedName>
        <fullName evidence="1">Uncharacterized protein</fullName>
    </submittedName>
</protein>
<comment type="caution">
    <text evidence="1">The sequence shown here is derived from an EMBL/GenBank/DDBJ whole genome shotgun (WGS) entry which is preliminary data.</text>
</comment>
<organism evidence="1">
    <name type="scientific">Thermosulfurimonas dismutans</name>
    <dbReference type="NCBI Taxonomy" id="999894"/>
    <lineage>
        <taxon>Bacteria</taxon>
        <taxon>Pseudomonadati</taxon>
        <taxon>Thermodesulfobacteriota</taxon>
        <taxon>Thermodesulfobacteria</taxon>
        <taxon>Thermodesulfobacteriales</taxon>
        <taxon>Thermodesulfobacteriaceae</taxon>
        <taxon>Thermosulfurimonas</taxon>
    </lineage>
</organism>